<dbReference type="EMBL" id="SKBQ01000002">
    <property type="protein sequence ID" value="TPX14200.1"/>
    <property type="molecule type" value="Genomic_DNA"/>
</dbReference>
<dbReference type="InParanoid" id="A0A507BC64"/>
<dbReference type="OrthoDB" id="20872at2759"/>
<dbReference type="Proteomes" id="UP000319257">
    <property type="component" value="Unassembled WGS sequence"/>
</dbReference>
<dbReference type="STRING" id="1093900.A0A507BC64"/>
<dbReference type="RefSeq" id="XP_030995911.1">
    <property type="nucleotide sequence ID" value="XM_031140523.1"/>
</dbReference>
<dbReference type="SUPFAM" id="SSF52540">
    <property type="entry name" value="P-loop containing nucleoside triphosphate hydrolases"/>
    <property type="match status" value="1"/>
</dbReference>
<dbReference type="Gene3D" id="1.25.40.10">
    <property type="entry name" value="Tetratricopeptide repeat domain"/>
    <property type="match status" value="3"/>
</dbReference>
<dbReference type="InterPro" id="IPR027417">
    <property type="entry name" value="P-loop_NTPase"/>
</dbReference>
<evidence type="ECO:0000313" key="2">
    <source>
        <dbReference type="EMBL" id="TPX14200.1"/>
    </source>
</evidence>
<keyword evidence="3" id="KW-1185">Reference proteome</keyword>
<dbReference type="InterPro" id="IPR019734">
    <property type="entry name" value="TPR_rpt"/>
</dbReference>
<name>A0A507BC64_9PEZI</name>
<gene>
    <name evidence="2" type="ORF">E0L32_000594</name>
</gene>
<dbReference type="InterPro" id="IPR002182">
    <property type="entry name" value="NB-ARC"/>
</dbReference>
<evidence type="ECO:0000259" key="1">
    <source>
        <dbReference type="Pfam" id="PF00931"/>
    </source>
</evidence>
<feature type="domain" description="NB-ARC" evidence="1">
    <location>
        <begin position="76"/>
        <end position="232"/>
    </location>
</feature>
<dbReference type="GeneID" id="41968041"/>
<organism evidence="2 3">
    <name type="scientific">Thyridium curvatum</name>
    <dbReference type="NCBI Taxonomy" id="1093900"/>
    <lineage>
        <taxon>Eukaryota</taxon>
        <taxon>Fungi</taxon>
        <taxon>Dikarya</taxon>
        <taxon>Ascomycota</taxon>
        <taxon>Pezizomycotina</taxon>
        <taxon>Sordariomycetes</taxon>
        <taxon>Sordariomycetidae</taxon>
        <taxon>Thyridiales</taxon>
        <taxon>Thyridiaceae</taxon>
        <taxon>Thyridium</taxon>
    </lineage>
</organism>
<accession>A0A507BC64</accession>
<sequence length="975" mass="108843">MEDRLARLHFGDHNWGSQVGISNGPISNVFHLPQEQPEVAPEPFALIPFCRDPDFVRRGDSLEQIARRCSQPPYRAALVGLGGVGKSQLAIEYAYQTASNTDRTWVFWLHAGTLARMQEGFRAIANTLKLAGRKDPEADVPQLVCSWLSSAANGRWLVVLDNADDGDVFYEKSDESATRVLADYFPQSSHGSILVTTRSKDLARRLVGNMNLVEVTTMQEAESLSLLEKKAGAIAESDTDTAVELVRALECFPLAITQAAGFLLARASRTSLKKYLDDFKKSRRGRTRLLEQDFGDLRRDGSASNTVLVTWQLSFEYISAKRQSAADLLSVMSFFNCQGIPESLLQQTSQFDFSRSDWFEKIPAAGCEEAESDCSEEGEGSEFSSNAERFEQDVAMLKDFCLITERVGQHADEDEARLGHDFEMHELVQLSMRKWLQLQERQELFRQSCIERLFASLPDETFEKPFENRATYRRLLPHVEMVVNDRPADSRRGRPWGFILVATGGYCLEQGLYTVADRMLRRAREFFQLPREAKEMKVYSAYSYAAVLCQRGRWADAEGLVLQVLELCKESFGEDHGLTLSVECALASVYENAACYGKAEELGAQVIEAQKKVLGVDHRGTLASMNNLAQVYYKKGRFTEAEVLGGQVLEARKRVLEDDHPLTLDSMGNLVLVHKAQGLFTKAEQLAAQVVEAKKRVWGVDHPNTLTSMSNLALIFREQGAFSKSEELGAQILQARREKLGAEHPDTLGSMVNLAVIYQELGRLDDAEALGVQLVETQKRLLGPTHSDTLMSMANLAGVYVNQGQLSKAKELAEEALVARRETLGDDHPDTLISMLSLGVVYRALGRLADGAELLACGVQGMKRNIGGDHPQTLVGISYLGLLNMDMGRWDAAEELITHVVEVQRRSLGDAHSHTLIAESNLAQIWRKQGRRAEALALMRRCVESMQRVLGRAHPNCIMAIQTLEEWRREEEGVV</sequence>
<dbReference type="AlphaFoldDB" id="A0A507BC64"/>
<dbReference type="PANTHER" id="PTHR46082:SF6">
    <property type="entry name" value="AAA+ ATPASE DOMAIN-CONTAINING PROTEIN-RELATED"/>
    <property type="match status" value="1"/>
</dbReference>
<dbReference type="Pfam" id="PF00931">
    <property type="entry name" value="NB-ARC"/>
    <property type="match status" value="1"/>
</dbReference>
<proteinExistence type="predicted"/>
<protein>
    <recommendedName>
        <fullName evidence="1">NB-ARC domain-containing protein</fullName>
    </recommendedName>
</protein>
<dbReference type="PANTHER" id="PTHR46082">
    <property type="entry name" value="ATP/GTP-BINDING PROTEIN-RELATED"/>
    <property type="match status" value="1"/>
</dbReference>
<dbReference type="SUPFAM" id="SSF48452">
    <property type="entry name" value="TPR-like"/>
    <property type="match status" value="3"/>
</dbReference>
<reference evidence="2 3" key="1">
    <citation type="submission" date="2019-06" db="EMBL/GenBank/DDBJ databases">
        <title>Draft genome sequence of the filamentous fungus Phialemoniopsis curvata isolated from diesel fuel.</title>
        <authorList>
            <person name="Varaljay V.A."/>
            <person name="Lyon W.J."/>
            <person name="Crouch A.L."/>
            <person name="Drake C.E."/>
            <person name="Hollomon J.M."/>
            <person name="Nadeau L.J."/>
            <person name="Nunn H.S."/>
            <person name="Stevenson B.S."/>
            <person name="Bojanowski C.L."/>
            <person name="Crookes-Goodson W.J."/>
        </authorList>
    </citation>
    <scope>NUCLEOTIDE SEQUENCE [LARGE SCALE GENOMIC DNA]</scope>
    <source>
        <strain evidence="2 3">D216</strain>
    </source>
</reference>
<dbReference type="GO" id="GO:0043531">
    <property type="term" value="F:ADP binding"/>
    <property type="evidence" value="ECO:0007669"/>
    <property type="project" value="InterPro"/>
</dbReference>
<dbReference type="SMART" id="SM00028">
    <property type="entry name" value="TPR"/>
    <property type="match status" value="7"/>
</dbReference>
<dbReference type="InterPro" id="IPR053137">
    <property type="entry name" value="NLR-like"/>
</dbReference>
<dbReference type="Pfam" id="PF13424">
    <property type="entry name" value="TPR_12"/>
    <property type="match status" value="4"/>
</dbReference>
<comment type="caution">
    <text evidence="2">The sequence shown here is derived from an EMBL/GenBank/DDBJ whole genome shotgun (WGS) entry which is preliminary data.</text>
</comment>
<evidence type="ECO:0000313" key="3">
    <source>
        <dbReference type="Proteomes" id="UP000319257"/>
    </source>
</evidence>
<dbReference type="Pfam" id="PF13374">
    <property type="entry name" value="TPR_10"/>
    <property type="match status" value="1"/>
</dbReference>
<dbReference type="InterPro" id="IPR011990">
    <property type="entry name" value="TPR-like_helical_dom_sf"/>
</dbReference>
<dbReference type="Gene3D" id="3.40.50.300">
    <property type="entry name" value="P-loop containing nucleotide triphosphate hydrolases"/>
    <property type="match status" value="1"/>
</dbReference>